<protein>
    <submittedName>
        <fullName evidence="1">Uncharacterized protein</fullName>
    </submittedName>
</protein>
<organism evidence="1 2">
    <name type="scientific">Legionella waltersii</name>
    <dbReference type="NCBI Taxonomy" id="66969"/>
    <lineage>
        <taxon>Bacteria</taxon>
        <taxon>Pseudomonadati</taxon>
        <taxon>Pseudomonadota</taxon>
        <taxon>Gammaproteobacteria</taxon>
        <taxon>Legionellales</taxon>
        <taxon>Legionellaceae</taxon>
        <taxon>Legionella</taxon>
    </lineage>
</organism>
<sequence>MSNLPNLSEVLAYQNLQVIERFKANHPLEAHRAEYLFTEMLRYLWLCEKHDCDLAQNPNDPGLQFIPVMHEEMRSIDTMWHEFILITRDYSQFCSQYFGHFIHHEPNMRETLNLSTEQFIESLQLFLNYIYDVLGEEVLKNWFQEHLSLAA</sequence>
<dbReference type="EMBL" id="LNZB01000006">
    <property type="protein sequence ID" value="KTD82915.1"/>
    <property type="molecule type" value="Genomic_DNA"/>
</dbReference>
<dbReference type="STRING" id="66969.Lwal_0393"/>
<evidence type="ECO:0000313" key="2">
    <source>
        <dbReference type="Proteomes" id="UP000054729"/>
    </source>
</evidence>
<dbReference type="Proteomes" id="UP000054729">
    <property type="component" value="Unassembled WGS sequence"/>
</dbReference>
<keyword evidence="2" id="KW-1185">Reference proteome</keyword>
<comment type="caution">
    <text evidence="1">The sequence shown here is derived from an EMBL/GenBank/DDBJ whole genome shotgun (WGS) entry which is preliminary data.</text>
</comment>
<name>A0A0W1ANW8_9GAMM</name>
<dbReference type="AlphaFoldDB" id="A0A0W1ANW8"/>
<gene>
    <name evidence="1" type="ORF">Lwal_0393</name>
</gene>
<dbReference type="OrthoDB" id="278697at2"/>
<accession>A0A0W1ANW8</accession>
<reference evidence="1 2" key="1">
    <citation type="submission" date="2015-11" db="EMBL/GenBank/DDBJ databases">
        <title>Genomic analysis of 38 Legionella species identifies large and diverse effector repertoires.</title>
        <authorList>
            <person name="Burstein D."/>
            <person name="Amaro F."/>
            <person name="Zusman T."/>
            <person name="Lifshitz Z."/>
            <person name="Cohen O."/>
            <person name="Gilbert J.A."/>
            <person name="Pupko T."/>
            <person name="Shuman H.A."/>
            <person name="Segal G."/>
        </authorList>
    </citation>
    <scope>NUCLEOTIDE SEQUENCE [LARGE SCALE GENOMIC DNA]</scope>
    <source>
        <strain evidence="1 2">ATCC 51914</strain>
    </source>
</reference>
<evidence type="ECO:0000313" key="1">
    <source>
        <dbReference type="EMBL" id="KTD82915.1"/>
    </source>
</evidence>
<proteinExistence type="predicted"/>
<dbReference type="RefSeq" id="WP_058479244.1">
    <property type="nucleotide sequence ID" value="NZ_CAAAIQ010000003.1"/>
</dbReference>